<evidence type="ECO:0000256" key="1">
    <source>
        <dbReference type="ARBA" id="ARBA00000632"/>
    </source>
</evidence>
<comment type="catalytic activity">
    <reaction evidence="1 11">
        <text>Hydrolysis of (1-&gt;4)-beta-linkages between N-acetylmuramic acid and N-acetyl-D-glucosamine residues in a peptidoglycan and between N-acetyl-D-glucosamine residues in chitodextrins.</text>
        <dbReference type="EC" id="3.2.1.17"/>
    </reaction>
</comment>
<keyword evidence="8" id="KW-1015">Disulfide bond</keyword>
<evidence type="ECO:0000256" key="8">
    <source>
        <dbReference type="ARBA" id="ARBA00023157"/>
    </source>
</evidence>
<dbReference type="FunFam" id="3.20.20.80:FF:000060">
    <property type="entry name" value="Lysozyme M1"/>
    <property type="match status" value="1"/>
</dbReference>
<gene>
    <name evidence="13" type="ORF">PENANT_c026G11427</name>
</gene>
<dbReference type="Pfam" id="PF01183">
    <property type="entry name" value="Glyco_hydro_25"/>
    <property type="match status" value="1"/>
</dbReference>
<dbReference type="InterPro" id="IPR017853">
    <property type="entry name" value="GH"/>
</dbReference>
<comment type="subcellular location">
    <subcellularLocation>
        <location evidence="2">Secreted</location>
    </subcellularLocation>
</comment>
<name>A0A1V6PX63_9EURO</name>
<dbReference type="PANTHER" id="PTHR34135:SF2">
    <property type="entry name" value="LYSOZYME"/>
    <property type="match status" value="1"/>
</dbReference>
<evidence type="ECO:0000256" key="9">
    <source>
        <dbReference type="ARBA" id="ARBA00023295"/>
    </source>
</evidence>
<evidence type="ECO:0000313" key="14">
    <source>
        <dbReference type="Proteomes" id="UP000191672"/>
    </source>
</evidence>
<proteinExistence type="inferred from homology"/>
<evidence type="ECO:0000256" key="6">
    <source>
        <dbReference type="ARBA" id="ARBA00022638"/>
    </source>
</evidence>
<evidence type="ECO:0000256" key="12">
    <source>
        <dbReference type="SAM" id="SignalP"/>
    </source>
</evidence>
<feature type="signal peptide" evidence="12">
    <location>
        <begin position="1"/>
        <end position="15"/>
    </location>
</feature>
<dbReference type="GO" id="GO:0009253">
    <property type="term" value="P:peptidoglycan catabolic process"/>
    <property type="evidence" value="ECO:0007669"/>
    <property type="project" value="InterPro"/>
</dbReference>
<evidence type="ECO:0000256" key="11">
    <source>
        <dbReference type="RuleBase" id="RU361176"/>
    </source>
</evidence>
<dbReference type="GO" id="GO:0005576">
    <property type="term" value="C:extracellular region"/>
    <property type="evidence" value="ECO:0007669"/>
    <property type="project" value="UniProtKB-SubCell"/>
</dbReference>
<keyword evidence="7 11" id="KW-0378">Hydrolase</keyword>
<dbReference type="GO" id="GO:0031640">
    <property type="term" value="P:killing of cells of another organism"/>
    <property type="evidence" value="ECO:0007669"/>
    <property type="project" value="UniProtKB-KW"/>
</dbReference>
<evidence type="ECO:0000256" key="2">
    <source>
        <dbReference type="ARBA" id="ARBA00004613"/>
    </source>
</evidence>
<dbReference type="PROSITE" id="PS00953">
    <property type="entry name" value="GLYCOSYL_HYDROL_F25_1"/>
    <property type="match status" value="1"/>
</dbReference>
<evidence type="ECO:0000256" key="3">
    <source>
        <dbReference type="ARBA" id="ARBA00010646"/>
    </source>
</evidence>
<keyword evidence="4" id="KW-0964">Secreted</keyword>
<feature type="chain" id="PRO_5012957915" description="Lysozyme" evidence="12">
    <location>
        <begin position="16"/>
        <end position="334"/>
    </location>
</feature>
<dbReference type="InterPro" id="IPR018077">
    <property type="entry name" value="Glyco_hydro_fam25_subgr"/>
</dbReference>
<keyword evidence="6" id="KW-0081">Bacteriolytic enzyme</keyword>
<dbReference type="EMBL" id="MDYN01000026">
    <property type="protein sequence ID" value="OQD81581.1"/>
    <property type="molecule type" value="Genomic_DNA"/>
</dbReference>
<sequence length="334" mass="36142">MKITALPLLFAAASATPLESRASGVQGFDISSYQGTVNFAGAYSSGARFVMIKATEGTTYTDKTFSSHYEGASSAGLIRGGYHFAHPDSSSGATQAEYFLAHGGGWSNDGRTLPGMLDIEYNPSGATCYGISESAMVAWVKDFGETYKSKTGRYPMIYTTADWWNTCTGGSTAFSNDYPLVLARYSSSVGTIPGGWPYQSFWQNSDEYTYGGDSELWNGSEASLKTFAKGLHFPVQVTLEAAAAQIDDRVLPLEWWICKDESEVHDNGSAARPRTGVFDGYIFAHELMIALEDFGPYVFAHISDGLDNPIAKAIAELNNRLSTIEVGFYEAGGR</sequence>
<dbReference type="GO" id="GO:0016998">
    <property type="term" value="P:cell wall macromolecule catabolic process"/>
    <property type="evidence" value="ECO:0007669"/>
    <property type="project" value="InterPro"/>
</dbReference>
<dbReference type="AlphaFoldDB" id="A0A1V6PX63"/>
<evidence type="ECO:0000256" key="5">
    <source>
        <dbReference type="ARBA" id="ARBA00022529"/>
    </source>
</evidence>
<dbReference type="SMART" id="SM00641">
    <property type="entry name" value="Glyco_25"/>
    <property type="match status" value="1"/>
</dbReference>
<dbReference type="InterPro" id="IPR002053">
    <property type="entry name" value="Glyco_hydro_25"/>
</dbReference>
<protein>
    <recommendedName>
        <fullName evidence="11">Lysozyme</fullName>
        <ecNumber evidence="11">3.2.1.17</ecNumber>
    </recommendedName>
</protein>
<reference evidence="14" key="1">
    <citation type="journal article" date="2017" name="Nat. Microbiol.">
        <title>Global analysis of biosynthetic gene clusters reveals vast potential of secondary metabolite production in Penicillium species.</title>
        <authorList>
            <person name="Nielsen J.C."/>
            <person name="Grijseels S."/>
            <person name="Prigent S."/>
            <person name="Ji B."/>
            <person name="Dainat J."/>
            <person name="Nielsen K.F."/>
            <person name="Frisvad J.C."/>
            <person name="Workman M."/>
            <person name="Nielsen J."/>
        </authorList>
    </citation>
    <scope>NUCLEOTIDE SEQUENCE [LARGE SCALE GENOMIC DNA]</scope>
    <source>
        <strain evidence="14">IBT 31811</strain>
    </source>
</reference>
<keyword evidence="9 11" id="KW-0326">Glycosidase</keyword>
<dbReference type="Gene3D" id="3.20.20.80">
    <property type="entry name" value="Glycosidases"/>
    <property type="match status" value="1"/>
</dbReference>
<keyword evidence="12" id="KW-0732">Signal</keyword>
<dbReference type="InterPro" id="IPR008270">
    <property type="entry name" value="Glyco_hydro_25_AS"/>
</dbReference>
<dbReference type="Proteomes" id="UP000191672">
    <property type="component" value="Unassembled WGS sequence"/>
</dbReference>
<dbReference type="EC" id="3.2.1.17" evidence="11"/>
<accession>A0A1V6PX63</accession>
<dbReference type="SUPFAM" id="SSF51445">
    <property type="entry name" value="(Trans)glycosidases"/>
    <property type="match status" value="1"/>
</dbReference>
<dbReference type="PROSITE" id="PS51904">
    <property type="entry name" value="GLYCOSYL_HYDROL_F25_2"/>
    <property type="match status" value="1"/>
</dbReference>
<evidence type="ECO:0000313" key="13">
    <source>
        <dbReference type="EMBL" id="OQD81581.1"/>
    </source>
</evidence>
<dbReference type="STRING" id="416450.A0A1V6PX63"/>
<organism evidence="13 14">
    <name type="scientific">Penicillium antarcticum</name>
    <dbReference type="NCBI Taxonomy" id="416450"/>
    <lineage>
        <taxon>Eukaryota</taxon>
        <taxon>Fungi</taxon>
        <taxon>Dikarya</taxon>
        <taxon>Ascomycota</taxon>
        <taxon>Pezizomycotina</taxon>
        <taxon>Eurotiomycetes</taxon>
        <taxon>Eurotiomycetidae</taxon>
        <taxon>Eurotiales</taxon>
        <taxon>Aspergillaceae</taxon>
        <taxon>Penicillium</taxon>
    </lineage>
</organism>
<comment type="caution">
    <text evidence="13">The sequence shown here is derived from an EMBL/GenBank/DDBJ whole genome shotgun (WGS) entry which is preliminary data.</text>
</comment>
<dbReference type="GO" id="GO:0042742">
    <property type="term" value="P:defense response to bacterium"/>
    <property type="evidence" value="ECO:0007669"/>
    <property type="project" value="UniProtKB-KW"/>
</dbReference>
<keyword evidence="14" id="KW-1185">Reference proteome</keyword>
<dbReference type="GO" id="GO:0003796">
    <property type="term" value="F:lysozyme activity"/>
    <property type="evidence" value="ECO:0007669"/>
    <property type="project" value="UniProtKB-EC"/>
</dbReference>
<dbReference type="CDD" id="cd06412">
    <property type="entry name" value="GH25_CH-type"/>
    <property type="match status" value="1"/>
</dbReference>
<keyword evidence="5" id="KW-0929">Antimicrobial</keyword>
<evidence type="ECO:0000256" key="7">
    <source>
        <dbReference type="ARBA" id="ARBA00022801"/>
    </source>
</evidence>
<dbReference type="GO" id="GO:0016052">
    <property type="term" value="P:carbohydrate catabolic process"/>
    <property type="evidence" value="ECO:0007669"/>
    <property type="project" value="TreeGrafter"/>
</dbReference>
<dbReference type="PANTHER" id="PTHR34135">
    <property type="entry name" value="LYSOZYME"/>
    <property type="match status" value="1"/>
</dbReference>
<comment type="function">
    <text evidence="10">This enzyme has both lysozyme (acetylmuramidase) and diacetylmuramidase activities.</text>
</comment>
<evidence type="ECO:0000256" key="4">
    <source>
        <dbReference type="ARBA" id="ARBA00022525"/>
    </source>
</evidence>
<comment type="similarity">
    <text evidence="3 11">Belongs to the glycosyl hydrolase 25 family.</text>
</comment>
<evidence type="ECO:0000256" key="10">
    <source>
        <dbReference type="ARBA" id="ARBA00055588"/>
    </source>
</evidence>